<feature type="region of interest" description="Disordered" evidence="5">
    <location>
        <begin position="166"/>
        <end position="188"/>
    </location>
</feature>
<evidence type="ECO:0000256" key="3">
    <source>
        <dbReference type="ARBA" id="ARBA00022490"/>
    </source>
</evidence>
<gene>
    <name evidence="7" type="ORF">CISIN_1g027192mg</name>
</gene>
<feature type="compositionally biased region" description="Polar residues" evidence="5">
    <location>
        <begin position="175"/>
        <end position="185"/>
    </location>
</feature>
<name>A0A067H6D2_CITSI</name>
<dbReference type="Pfam" id="PF09811">
    <property type="entry name" value="Yae1_N"/>
    <property type="match status" value="1"/>
</dbReference>
<evidence type="ECO:0000256" key="1">
    <source>
        <dbReference type="ARBA" id="ARBA00004123"/>
    </source>
</evidence>
<evidence type="ECO:0000256" key="4">
    <source>
        <dbReference type="ARBA" id="ARBA00023242"/>
    </source>
</evidence>
<dbReference type="PANTHER" id="PTHR18829">
    <property type="entry name" value="PROTEIN YAE1 HOMOLOG"/>
    <property type="match status" value="1"/>
</dbReference>
<reference evidence="7 8" key="1">
    <citation type="submission" date="2014-04" db="EMBL/GenBank/DDBJ databases">
        <authorList>
            <consortium name="International Citrus Genome Consortium"/>
            <person name="Gmitter F."/>
            <person name="Chen C."/>
            <person name="Farmerie W."/>
            <person name="Harkins T."/>
            <person name="Desany B."/>
            <person name="Mohiuddin M."/>
            <person name="Kodira C."/>
            <person name="Borodovsky M."/>
            <person name="Lomsadze A."/>
            <person name="Burns P."/>
            <person name="Jenkins J."/>
            <person name="Prochnik S."/>
            <person name="Shu S."/>
            <person name="Chapman J."/>
            <person name="Pitluck S."/>
            <person name="Schmutz J."/>
            <person name="Rokhsar D."/>
        </authorList>
    </citation>
    <scope>NUCLEOTIDE SEQUENCE</scope>
</reference>
<dbReference type="PaxDb" id="2711-XP_006482979.1"/>
<keyword evidence="3" id="KW-0963">Cytoplasm</keyword>
<dbReference type="EMBL" id="KK784875">
    <property type="protein sequence ID" value="KDO83222.1"/>
    <property type="molecule type" value="Genomic_DNA"/>
</dbReference>
<dbReference type="GO" id="GO:0005737">
    <property type="term" value="C:cytoplasm"/>
    <property type="evidence" value="ECO:0007669"/>
    <property type="project" value="UniProtKB-SubCell"/>
</dbReference>
<accession>A0A067H6D2</accession>
<dbReference type="InterPro" id="IPR038881">
    <property type="entry name" value="Yae1-like"/>
</dbReference>
<evidence type="ECO:0000256" key="2">
    <source>
        <dbReference type="ARBA" id="ARBA00004496"/>
    </source>
</evidence>
<dbReference type="PANTHER" id="PTHR18829:SF0">
    <property type="entry name" value="PROTEIN YAE1 HOMOLOG"/>
    <property type="match status" value="1"/>
</dbReference>
<comment type="subcellular location">
    <subcellularLocation>
        <location evidence="2">Cytoplasm</location>
    </subcellularLocation>
    <subcellularLocation>
        <location evidence="1">Nucleus</location>
    </subcellularLocation>
</comment>
<evidence type="ECO:0000256" key="5">
    <source>
        <dbReference type="SAM" id="MobiDB-lite"/>
    </source>
</evidence>
<dbReference type="GO" id="GO:0005634">
    <property type="term" value="C:nucleus"/>
    <property type="evidence" value="ECO:0007669"/>
    <property type="project" value="UniProtKB-SubCell"/>
</dbReference>
<dbReference type="AlphaFoldDB" id="A0A067H6D2"/>
<keyword evidence="8" id="KW-1185">Reference proteome</keyword>
<organism evidence="7 8">
    <name type="scientific">Citrus sinensis</name>
    <name type="common">Sweet orange</name>
    <name type="synonym">Citrus aurantium var. sinensis</name>
    <dbReference type="NCBI Taxonomy" id="2711"/>
    <lineage>
        <taxon>Eukaryota</taxon>
        <taxon>Viridiplantae</taxon>
        <taxon>Streptophyta</taxon>
        <taxon>Embryophyta</taxon>
        <taxon>Tracheophyta</taxon>
        <taxon>Spermatophyta</taxon>
        <taxon>Magnoliopsida</taxon>
        <taxon>eudicotyledons</taxon>
        <taxon>Gunneridae</taxon>
        <taxon>Pentapetalae</taxon>
        <taxon>rosids</taxon>
        <taxon>malvids</taxon>
        <taxon>Sapindales</taxon>
        <taxon>Rutaceae</taxon>
        <taxon>Aurantioideae</taxon>
        <taxon>Citrus</taxon>
    </lineage>
</organism>
<dbReference type="eggNOG" id="ENOG502RZP7">
    <property type="taxonomic scope" value="Eukaryota"/>
</dbReference>
<evidence type="ECO:0000313" key="7">
    <source>
        <dbReference type="EMBL" id="KDO83222.1"/>
    </source>
</evidence>
<feature type="domain" description="Essential protein Yae1 N-terminal" evidence="6">
    <location>
        <begin position="74"/>
        <end position="111"/>
    </location>
</feature>
<keyword evidence="4" id="KW-0539">Nucleus</keyword>
<protein>
    <recommendedName>
        <fullName evidence="6">Essential protein Yae1 N-terminal domain-containing protein</fullName>
    </recommendedName>
</protein>
<proteinExistence type="predicted"/>
<dbReference type="Proteomes" id="UP000027120">
    <property type="component" value="Unassembled WGS sequence"/>
</dbReference>
<sequence>MEGSIAKTLYSESLQLSDLELDPPSTTNLSGCDGGDLLDGDDGSVWGGSNEEFDIETDLDREWQRRRDQFHTIGYRDGLLAGKETSAQEGFNMGFKESFHSGYNWGLVRGVTSALVCLPNELKEMLIETQEKRNKFQSLYESVHSLSTTDALKLFHDDILTKKAVEQSEGAEGGSNVTGLQNQSSDRSRLENHFGELESIILETPAIQVHLEVQKYLVSLCNDIGK</sequence>
<evidence type="ECO:0000259" key="6">
    <source>
        <dbReference type="Pfam" id="PF09811"/>
    </source>
</evidence>
<dbReference type="InterPro" id="IPR019191">
    <property type="entry name" value="Essential_protein_Yae1_N"/>
</dbReference>
<dbReference type="EMBL" id="KK784875">
    <property type="protein sequence ID" value="KDO83221.1"/>
    <property type="molecule type" value="Genomic_DNA"/>
</dbReference>
<evidence type="ECO:0000313" key="8">
    <source>
        <dbReference type="Proteomes" id="UP000027120"/>
    </source>
</evidence>